<protein>
    <submittedName>
        <fullName evidence="1">Uncharacterized protein</fullName>
    </submittedName>
</protein>
<proteinExistence type="predicted"/>
<gene>
    <name evidence="1" type="ORF">S01H1_71175</name>
</gene>
<accession>X0X8H1</accession>
<organism evidence="1">
    <name type="scientific">marine sediment metagenome</name>
    <dbReference type="NCBI Taxonomy" id="412755"/>
    <lineage>
        <taxon>unclassified sequences</taxon>
        <taxon>metagenomes</taxon>
        <taxon>ecological metagenomes</taxon>
    </lineage>
</organism>
<dbReference type="EMBL" id="BARS01047379">
    <property type="protein sequence ID" value="GAG39355.1"/>
    <property type="molecule type" value="Genomic_DNA"/>
</dbReference>
<feature type="non-terminal residue" evidence="1">
    <location>
        <position position="1"/>
    </location>
</feature>
<comment type="caution">
    <text evidence="1">The sequence shown here is derived from an EMBL/GenBank/DDBJ whole genome shotgun (WGS) entry which is preliminary data.</text>
</comment>
<reference evidence="1" key="1">
    <citation type="journal article" date="2014" name="Front. Microbiol.">
        <title>High frequency of phylogenetically diverse reductive dehalogenase-homologous genes in deep subseafloor sedimentary metagenomes.</title>
        <authorList>
            <person name="Kawai M."/>
            <person name="Futagami T."/>
            <person name="Toyoda A."/>
            <person name="Takaki Y."/>
            <person name="Nishi S."/>
            <person name="Hori S."/>
            <person name="Arai W."/>
            <person name="Tsubouchi T."/>
            <person name="Morono Y."/>
            <person name="Uchiyama I."/>
            <person name="Ito T."/>
            <person name="Fujiyama A."/>
            <person name="Inagaki F."/>
            <person name="Takami H."/>
        </authorList>
    </citation>
    <scope>NUCLEOTIDE SEQUENCE</scope>
    <source>
        <strain evidence="1">Expedition CK06-06</strain>
    </source>
</reference>
<name>X0X8H1_9ZZZZ</name>
<evidence type="ECO:0000313" key="1">
    <source>
        <dbReference type="EMBL" id="GAG39355.1"/>
    </source>
</evidence>
<sequence length="170" mass="19576">LKENKIPRRLRHAAGGRIGKQMLTRHGLKGFLTLVMYAQIVNQKYDMSHTEAVDDVFAEIEVWAANNPNSWLNSWSLVGWAMFDRPQVSKVVHIQNIEIIKHHVCDFEYCVDESLMADRAGLRLAMNNRVSADELRMAIKHIERTTGNVVSSWLDFVKFKNEQLGHPVTY</sequence>
<dbReference type="AlphaFoldDB" id="X0X8H1"/>